<feature type="compositionally biased region" description="Acidic residues" evidence="1">
    <location>
        <begin position="294"/>
        <end position="310"/>
    </location>
</feature>
<accession>A0A401PXA3</accession>
<dbReference type="OrthoDB" id="9950457at2759"/>
<feature type="region of interest" description="Disordered" evidence="1">
    <location>
        <begin position="134"/>
        <end position="158"/>
    </location>
</feature>
<sequence>MLGLAGAVAIFKMAVVDSASGRHALALAAAVIFKNKSKMKKPPLAPKPKLQERPSSLAVPKRIPSQIPKSAAVPTSAPGSKGTKPPIAPKPNLASQATLTQHNNLNRSSNGKLFIADPLLVVNVNELDITDPLGESESSVSCPGAQADRAAADDGHNALRESQTSKYHENGTRMFYGGEQEVTLQEENGFVQLVTSNMDPSDLGTELDLQCFEKQTVVVCINADGADDGDRLNDATWDDCFFQGTSQSKTHAAHPHRHQHSKEENISFAAGEPDGPGEKADSPRQEADGRGDEADGCGDEADGPGEEADGPGEGADGPGEGADGPREEADGPGEEADGPGEKADNPGVEADSPGEEADNPGVEADGPREEVDGPGEGADGPGEKADSPWEEADNPGVEADGLGEEADNPGEEADGSGEEADGPGEEADGPGEEADNPGEEADGLGEKADSPGEEESSPNNEPMELSFDSITAEQKEFSAREDHTDACTDNITVEARPTTCKCILPCLIGTECSPLLEQNTEHAEKIDVSSASADLRQVNEWFAKIEGDKSVIADWNDMRTRTRSLSTKVPETVPEETVAESPLQTLCERVIGDPKPVKMDGEVCENMRMIPAKHRRHTFYPRSYSVESRDMPIFVHRETEVSHLDDSRMKRMEDNFSLPSVSSGSQLKCNPLPTSTPSSVVDIPPPFQLASITKKPITKSSPSLLVESESPDKYLKQSAKKKSSFKRFLPIKLSLKKKIENKMAVEVNVCRTPSDTGRGLDFDGRSLGNSPQIKARFGKMCILDSSSTFLINKDGKRKGMPKPFSRSVSRVESFENKLRHSYTSLPLTKPRSISFPNTDTSDYENIPAVSSDYENIQIPPRRNGRSGTVTEFFEDSSRVFTSASENDGYVDMTSFAPFESRQNAEQDLER</sequence>
<dbReference type="GO" id="GO:0005085">
    <property type="term" value="F:guanyl-nucleotide exchange factor activity"/>
    <property type="evidence" value="ECO:0007669"/>
    <property type="project" value="TreeGrafter"/>
</dbReference>
<feature type="compositionally biased region" description="Gly residues" evidence="1">
    <location>
        <begin position="311"/>
        <end position="322"/>
    </location>
</feature>
<dbReference type="EMBL" id="BFAA01016874">
    <property type="protein sequence ID" value="GCB77673.1"/>
    <property type="molecule type" value="Genomic_DNA"/>
</dbReference>
<gene>
    <name evidence="2" type="ORF">scyTo_0020598</name>
</gene>
<dbReference type="STRING" id="75743.A0A401PXA3"/>
<dbReference type="AlphaFoldDB" id="A0A401PXA3"/>
<organism evidence="2 3">
    <name type="scientific">Scyliorhinus torazame</name>
    <name type="common">Cloudy catshark</name>
    <name type="synonym">Catulus torazame</name>
    <dbReference type="NCBI Taxonomy" id="75743"/>
    <lineage>
        <taxon>Eukaryota</taxon>
        <taxon>Metazoa</taxon>
        <taxon>Chordata</taxon>
        <taxon>Craniata</taxon>
        <taxon>Vertebrata</taxon>
        <taxon>Chondrichthyes</taxon>
        <taxon>Elasmobranchii</taxon>
        <taxon>Galeomorphii</taxon>
        <taxon>Galeoidea</taxon>
        <taxon>Carcharhiniformes</taxon>
        <taxon>Scyliorhinidae</taxon>
        <taxon>Scyliorhinus</taxon>
    </lineage>
</organism>
<proteinExistence type="predicted"/>
<feature type="compositionally biased region" description="Basic and acidic residues" evidence="1">
    <location>
        <begin position="276"/>
        <end position="293"/>
    </location>
</feature>
<evidence type="ECO:0000256" key="1">
    <source>
        <dbReference type="SAM" id="MobiDB-lite"/>
    </source>
</evidence>
<evidence type="ECO:0000313" key="2">
    <source>
        <dbReference type="EMBL" id="GCB77673.1"/>
    </source>
</evidence>
<dbReference type="PANTHER" id="PTHR12673:SF13">
    <property type="entry name" value="FYVE, RHOGEF AND PH DOMAIN-CONTAINING PROTEIN 5"/>
    <property type="match status" value="1"/>
</dbReference>
<feature type="region of interest" description="Disordered" evidence="1">
    <location>
        <begin position="38"/>
        <end position="92"/>
    </location>
</feature>
<dbReference type="InterPro" id="IPR051092">
    <property type="entry name" value="FYVE_RhoGEF_PH"/>
</dbReference>
<comment type="caution">
    <text evidence="2">The sequence shown here is derived from an EMBL/GenBank/DDBJ whole genome shotgun (WGS) entry which is preliminary data.</text>
</comment>
<name>A0A401PXA3_SCYTO</name>
<feature type="compositionally biased region" description="Basic residues" evidence="1">
    <location>
        <begin position="251"/>
        <end position="260"/>
    </location>
</feature>
<protein>
    <submittedName>
        <fullName evidence="2">Uncharacterized protein</fullName>
    </submittedName>
</protein>
<reference evidence="2 3" key="1">
    <citation type="journal article" date="2018" name="Nat. Ecol. Evol.">
        <title>Shark genomes provide insights into elasmobranch evolution and the origin of vertebrates.</title>
        <authorList>
            <person name="Hara Y"/>
            <person name="Yamaguchi K"/>
            <person name="Onimaru K"/>
            <person name="Kadota M"/>
            <person name="Koyanagi M"/>
            <person name="Keeley SD"/>
            <person name="Tatsumi K"/>
            <person name="Tanaka K"/>
            <person name="Motone F"/>
            <person name="Kageyama Y"/>
            <person name="Nozu R"/>
            <person name="Adachi N"/>
            <person name="Nishimura O"/>
            <person name="Nakagawa R"/>
            <person name="Tanegashima C"/>
            <person name="Kiyatake I"/>
            <person name="Matsumoto R"/>
            <person name="Murakumo K"/>
            <person name="Nishida K"/>
            <person name="Terakita A"/>
            <person name="Kuratani S"/>
            <person name="Sato K"/>
            <person name="Hyodo S Kuraku.S."/>
        </authorList>
    </citation>
    <scope>NUCLEOTIDE SEQUENCE [LARGE SCALE GENOMIC DNA]</scope>
</reference>
<feature type="region of interest" description="Disordered" evidence="1">
    <location>
        <begin position="248"/>
        <end position="464"/>
    </location>
</feature>
<feature type="compositionally biased region" description="Polar residues" evidence="1">
    <location>
        <begin position="659"/>
        <end position="679"/>
    </location>
</feature>
<dbReference type="GO" id="GO:0005737">
    <property type="term" value="C:cytoplasm"/>
    <property type="evidence" value="ECO:0007669"/>
    <property type="project" value="TreeGrafter"/>
</dbReference>
<evidence type="ECO:0000313" key="3">
    <source>
        <dbReference type="Proteomes" id="UP000288216"/>
    </source>
</evidence>
<dbReference type="OMA" id="METMEDN"/>
<dbReference type="Proteomes" id="UP000288216">
    <property type="component" value="Unassembled WGS sequence"/>
</dbReference>
<dbReference type="PANTHER" id="PTHR12673">
    <property type="entry name" value="FACIOGENITAL DYSPLASIA PROTEIN"/>
    <property type="match status" value="1"/>
</dbReference>
<feature type="region of interest" description="Disordered" evidence="1">
    <location>
        <begin position="659"/>
        <end position="680"/>
    </location>
</feature>
<feature type="compositionally biased region" description="Acidic residues" evidence="1">
    <location>
        <begin position="401"/>
        <end position="443"/>
    </location>
</feature>
<keyword evidence="3" id="KW-1185">Reference proteome</keyword>